<dbReference type="EMBL" id="CP118721">
    <property type="protein sequence ID" value="WEA47297.1"/>
    <property type="molecule type" value="Genomic_DNA"/>
</dbReference>
<evidence type="ECO:0000313" key="2">
    <source>
        <dbReference type="EMBL" id="WEA47297.1"/>
    </source>
</evidence>
<name>A0ABD7X4Q0_PRIAR</name>
<sequence length="96" mass="10672">MSSFLNNGKESCPKCKSERVMSGTVVGKIILAIVLFFFIGSSNLISAILWPLFFITIPATFFVPILVLLVPKANRCRDCSFAWKSQKNKKTVVDQA</sequence>
<organism evidence="2 3">
    <name type="scientific">Priestia aryabhattai</name>
    <name type="common">Bacillus aryabhattai</name>
    <dbReference type="NCBI Taxonomy" id="412384"/>
    <lineage>
        <taxon>Bacteria</taxon>
        <taxon>Bacillati</taxon>
        <taxon>Bacillota</taxon>
        <taxon>Bacilli</taxon>
        <taxon>Bacillales</taxon>
        <taxon>Bacillaceae</taxon>
        <taxon>Priestia</taxon>
    </lineage>
</organism>
<evidence type="ECO:0000313" key="3">
    <source>
        <dbReference type="Proteomes" id="UP001220217"/>
    </source>
</evidence>
<feature type="transmembrane region" description="Helical" evidence="1">
    <location>
        <begin position="20"/>
        <end position="41"/>
    </location>
</feature>
<keyword evidence="2" id="KW-0614">Plasmid</keyword>
<keyword evidence="1" id="KW-1133">Transmembrane helix</keyword>
<dbReference type="AlphaFoldDB" id="A0ABD7X4Q0"/>
<gene>
    <name evidence="2" type="ORF">PWO00_28390</name>
</gene>
<proteinExistence type="predicted"/>
<dbReference type="RefSeq" id="WP_275037797.1">
    <property type="nucleotide sequence ID" value="NZ_CP118721.1"/>
</dbReference>
<accession>A0ABD7X4Q0</accession>
<evidence type="ECO:0000256" key="1">
    <source>
        <dbReference type="SAM" id="Phobius"/>
    </source>
</evidence>
<keyword evidence="1" id="KW-0472">Membrane</keyword>
<protein>
    <submittedName>
        <fullName evidence="2">Uncharacterized protein</fullName>
    </submittedName>
</protein>
<feature type="transmembrane region" description="Helical" evidence="1">
    <location>
        <begin position="47"/>
        <end position="70"/>
    </location>
</feature>
<dbReference type="Proteomes" id="UP001220217">
    <property type="component" value="Plasmid pG5MAi6_3"/>
</dbReference>
<geneLocation type="plasmid" evidence="2 3">
    <name>pG5MAi6_3</name>
</geneLocation>
<keyword evidence="1" id="KW-0812">Transmembrane</keyword>
<reference evidence="2 3" key="1">
    <citation type="submission" date="2023-02" db="EMBL/GenBank/DDBJ databases">
        <title>Complete genome sequence of Priestia aryabhattai G5MAi6, a methanol-tolerant strain isolated from tap water in Hong Kong.</title>
        <authorList>
            <person name="Leung K.M."/>
            <person name="Lai G.K.K."/>
            <person name="Griffin S.D.J."/>
        </authorList>
    </citation>
    <scope>NUCLEOTIDE SEQUENCE [LARGE SCALE GENOMIC DNA]</scope>
    <source>
        <strain evidence="2 3">G5MAi6</strain>
        <plasmid evidence="2 3">pG5MAi6_3</plasmid>
    </source>
</reference>